<evidence type="ECO:0000256" key="1">
    <source>
        <dbReference type="SAM" id="MobiDB-lite"/>
    </source>
</evidence>
<dbReference type="InParanoid" id="A0A251SYL5"/>
<evidence type="ECO:0000313" key="3">
    <source>
        <dbReference type="EMBL" id="OTG03669.1"/>
    </source>
</evidence>
<dbReference type="InterPro" id="IPR001606">
    <property type="entry name" value="ARID_dom"/>
</dbReference>
<dbReference type="SMART" id="SM01014">
    <property type="entry name" value="ARID"/>
    <property type="match status" value="1"/>
</dbReference>
<reference evidence="4" key="1">
    <citation type="journal article" date="2017" name="Nature">
        <title>The sunflower genome provides insights into oil metabolism, flowering and Asterid evolution.</title>
        <authorList>
            <person name="Badouin H."/>
            <person name="Gouzy J."/>
            <person name="Grassa C.J."/>
            <person name="Murat F."/>
            <person name="Staton S.E."/>
            <person name="Cottret L."/>
            <person name="Lelandais-Briere C."/>
            <person name="Owens G.L."/>
            <person name="Carrere S."/>
            <person name="Mayjonade B."/>
            <person name="Legrand L."/>
            <person name="Gill N."/>
            <person name="Kane N.C."/>
            <person name="Bowers J.E."/>
            <person name="Hubner S."/>
            <person name="Bellec A."/>
            <person name="Berard A."/>
            <person name="Berges H."/>
            <person name="Blanchet N."/>
            <person name="Boniface M.C."/>
            <person name="Brunel D."/>
            <person name="Catrice O."/>
            <person name="Chaidir N."/>
            <person name="Claudel C."/>
            <person name="Donnadieu C."/>
            <person name="Faraut T."/>
            <person name="Fievet G."/>
            <person name="Helmstetter N."/>
            <person name="King M."/>
            <person name="Knapp S.J."/>
            <person name="Lai Z."/>
            <person name="Le Paslier M.C."/>
            <person name="Lippi Y."/>
            <person name="Lorenzon L."/>
            <person name="Mandel J.R."/>
            <person name="Marage G."/>
            <person name="Marchand G."/>
            <person name="Marquand E."/>
            <person name="Bret-Mestries E."/>
            <person name="Morien E."/>
            <person name="Nambeesan S."/>
            <person name="Nguyen T."/>
            <person name="Pegot-Espagnet P."/>
            <person name="Pouilly N."/>
            <person name="Raftis F."/>
            <person name="Sallet E."/>
            <person name="Schiex T."/>
            <person name="Thomas J."/>
            <person name="Vandecasteele C."/>
            <person name="Vares D."/>
            <person name="Vear F."/>
            <person name="Vautrin S."/>
            <person name="Crespi M."/>
            <person name="Mangin B."/>
            <person name="Burke J.M."/>
            <person name="Salse J."/>
            <person name="Munos S."/>
            <person name="Vincourt P."/>
            <person name="Rieseberg L.H."/>
            <person name="Langlade N.B."/>
        </authorList>
    </citation>
    <scope>NUCLEOTIDE SEQUENCE [LARGE SCALE GENOMIC DNA]</scope>
    <source>
        <strain evidence="4">cv. SF193</strain>
    </source>
</reference>
<feature type="compositionally biased region" description="Polar residues" evidence="1">
    <location>
        <begin position="317"/>
        <end position="337"/>
    </location>
</feature>
<dbReference type="PROSITE" id="PS51011">
    <property type="entry name" value="ARID"/>
    <property type="match status" value="1"/>
</dbReference>
<organism evidence="3 4">
    <name type="scientific">Helianthus annuus</name>
    <name type="common">Common sunflower</name>
    <dbReference type="NCBI Taxonomy" id="4232"/>
    <lineage>
        <taxon>Eukaryota</taxon>
        <taxon>Viridiplantae</taxon>
        <taxon>Streptophyta</taxon>
        <taxon>Embryophyta</taxon>
        <taxon>Tracheophyta</taxon>
        <taxon>Spermatophyta</taxon>
        <taxon>Magnoliopsida</taxon>
        <taxon>eudicotyledons</taxon>
        <taxon>Gunneridae</taxon>
        <taxon>Pentapetalae</taxon>
        <taxon>asterids</taxon>
        <taxon>campanulids</taxon>
        <taxon>Asterales</taxon>
        <taxon>Asteraceae</taxon>
        <taxon>Asteroideae</taxon>
        <taxon>Heliantheae alliance</taxon>
        <taxon>Heliantheae</taxon>
        <taxon>Helianthus</taxon>
    </lineage>
</organism>
<evidence type="ECO:0000313" key="4">
    <source>
        <dbReference type="Proteomes" id="UP000215914"/>
    </source>
</evidence>
<gene>
    <name evidence="3" type="ORF">HannXRQ_Chr13g0426641</name>
</gene>
<dbReference type="PANTHER" id="PTHR46410">
    <property type="entry name" value="AT-RICH INTERACTIVE DOMAIN-CONTAINING PROTEIN 2"/>
    <property type="match status" value="1"/>
</dbReference>
<protein>
    <submittedName>
        <fullName evidence="3">Putative ARID/BRIGHT DNA-binding domain,ELM2 domain protein</fullName>
    </submittedName>
</protein>
<feature type="region of interest" description="Disordered" evidence="1">
    <location>
        <begin position="311"/>
        <end position="344"/>
    </location>
</feature>
<feature type="domain" description="ARID" evidence="2">
    <location>
        <begin position="39"/>
        <end position="132"/>
    </location>
</feature>
<dbReference type="OrthoDB" id="1938591at2759"/>
<feature type="region of interest" description="Disordered" evidence="1">
    <location>
        <begin position="512"/>
        <end position="554"/>
    </location>
</feature>
<dbReference type="Gene3D" id="1.10.150.60">
    <property type="entry name" value="ARID DNA-binding domain"/>
    <property type="match status" value="1"/>
</dbReference>
<dbReference type="Proteomes" id="UP000215914">
    <property type="component" value="Chromosome 13"/>
</dbReference>
<dbReference type="InterPro" id="IPR036431">
    <property type="entry name" value="ARID_dom_sf"/>
</dbReference>
<evidence type="ECO:0000259" key="2">
    <source>
        <dbReference type="PROSITE" id="PS51011"/>
    </source>
</evidence>
<accession>A0A251SYL5</accession>
<dbReference type="Pfam" id="PF01388">
    <property type="entry name" value="ARID"/>
    <property type="match status" value="1"/>
</dbReference>
<sequence length="554" mass="63303">MAGWSKVADGSALDCFRTLEEIHNYGVSLKCGEISKIDSKFGKVFNQIVSRFLKEYCNSNCFRPFPPMLGDGKPVDLLRLYLCVREKGGYKSVSKNGIWDLVAKEIGCDSKSSASLKVVYVKYLDLLDEWFLKTVKDKDLMSESSSFGDVEMKVHDSRKFFSDVAMKDFNEFVEGELDVKDLQSCVGSVEGLDVKDGVVIESGLGTKEENEVSRKRKRERYLPMLDWIKRVSKDPCDLAIGSLPERSKWKIYGGEHVWKQVLSAREARLLPTNVDPIVKLKWQKTQRMHPSMYDDLSEKSTSRCSQRLITAKETRVSRPSNKPQPQDCSESSSTGSPSDREDEDSFWGYKLKRKRMPLGRHFQATVPEWTEQTYNPDTKWLGTPIWPLAKTEARSSLIELERIGKGRQDSCGCQFPGSVECVRFHIFQKRNRVTLELGSAFYKWKFDDMGETVALKWTSNEEKMFEDIIKANPPSSGITFWDDLTSHFKGKSKRVLVSYYFNVYLNRRRAHQNRSDPSNIDSDDDELEKAGNEASSNDPGSIFCSPKKVHLNGR</sequence>
<dbReference type="AlphaFoldDB" id="A0A251SYL5"/>
<dbReference type="OMA" id="MFADKDC"/>
<dbReference type="SUPFAM" id="SSF46774">
    <property type="entry name" value="ARID-like"/>
    <property type="match status" value="1"/>
</dbReference>
<proteinExistence type="predicted"/>
<dbReference type="SMART" id="SM00501">
    <property type="entry name" value="BRIGHT"/>
    <property type="match status" value="1"/>
</dbReference>
<dbReference type="CDD" id="cd16100">
    <property type="entry name" value="ARID"/>
    <property type="match status" value="1"/>
</dbReference>
<dbReference type="GO" id="GO:0003677">
    <property type="term" value="F:DNA binding"/>
    <property type="evidence" value="ECO:0007669"/>
    <property type="project" value="UniProtKB-KW"/>
</dbReference>
<dbReference type="PANTHER" id="PTHR46410:SF26">
    <property type="entry name" value="BULB-TYPE LECTIN DOMAIN-CONTAINING PROTEIN-RELATED"/>
    <property type="match status" value="1"/>
</dbReference>
<name>A0A251SYL5_HELAN</name>
<keyword evidence="4" id="KW-1185">Reference proteome</keyword>
<keyword evidence="3" id="KW-0238">DNA-binding</keyword>
<dbReference type="FunCoup" id="A0A251SYL5">
    <property type="interactions" value="156"/>
</dbReference>
<dbReference type="EMBL" id="CM007902">
    <property type="protein sequence ID" value="OTG03669.1"/>
    <property type="molecule type" value="Genomic_DNA"/>
</dbReference>